<evidence type="ECO:0000256" key="4">
    <source>
        <dbReference type="ARBA" id="ARBA00023163"/>
    </source>
</evidence>
<dbReference type="Proteomes" id="UP000215181">
    <property type="component" value="Unassembled WGS sequence"/>
</dbReference>
<dbReference type="GO" id="GO:0003700">
    <property type="term" value="F:DNA-binding transcription factor activity"/>
    <property type="evidence" value="ECO:0007669"/>
    <property type="project" value="InterPro"/>
</dbReference>
<keyword evidence="2" id="KW-0805">Transcription regulation</keyword>
<name>A0A235F145_9RHOO</name>
<dbReference type="OrthoDB" id="9808620at2"/>
<keyword evidence="7" id="KW-1185">Reference proteome</keyword>
<evidence type="ECO:0000256" key="1">
    <source>
        <dbReference type="ARBA" id="ARBA00009437"/>
    </source>
</evidence>
<dbReference type="CDD" id="cd08420">
    <property type="entry name" value="PBP2_CysL_like"/>
    <property type="match status" value="1"/>
</dbReference>
<dbReference type="GO" id="GO:0000976">
    <property type="term" value="F:transcription cis-regulatory region binding"/>
    <property type="evidence" value="ECO:0007669"/>
    <property type="project" value="TreeGrafter"/>
</dbReference>
<evidence type="ECO:0000259" key="5">
    <source>
        <dbReference type="PROSITE" id="PS50931"/>
    </source>
</evidence>
<dbReference type="PANTHER" id="PTHR30126:SF40">
    <property type="entry name" value="HTH-TYPE TRANSCRIPTIONAL REGULATOR GLTR"/>
    <property type="match status" value="1"/>
</dbReference>
<sequence length="306" mass="33812">MADRRLQVFHAVAKHGSFTRAAEHLYMTQPAVTFQIKQLEEHFDTRLLDRGHGKITLTPAGELVLAYAERILGLSAELDSRVSEMTDELAGQIKIGTSTTIAAYWLPTILEGFKRKYPRVLPRVVVGNSKLTEDSVAARDLDIGLIEIVTEQHTIERRSAARDELMVICSPDHPLAKFDKLTAKDLVGHPFIDRDPGNGIRQIADEFFEAAGIAGSEITLCAEVGSLATIKQLAAAGLGFAIASERAIRRDVAEGRLAAIRLEPRIYTPLEVIVPRDKFRSRLITAFADYACDEFARMAQDKDTVS</sequence>
<dbReference type="Pfam" id="PF03466">
    <property type="entry name" value="LysR_substrate"/>
    <property type="match status" value="1"/>
</dbReference>
<evidence type="ECO:0000313" key="6">
    <source>
        <dbReference type="EMBL" id="OYD54567.1"/>
    </source>
</evidence>
<dbReference type="PANTHER" id="PTHR30126">
    <property type="entry name" value="HTH-TYPE TRANSCRIPTIONAL REGULATOR"/>
    <property type="match status" value="1"/>
</dbReference>
<keyword evidence="3" id="KW-0238">DNA-binding</keyword>
<gene>
    <name evidence="6" type="ORF">CGK74_07185</name>
</gene>
<dbReference type="InterPro" id="IPR000847">
    <property type="entry name" value="LysR_HTH_N"/>
</dbReference>
<dbReference type="PRINTS" id="PR00039">
    <property type="entry name" value="HTHLYSR"/>
</dbReference>
<dbReference type="Pfam" id="PF00126">
    <property type="entry name" value="HTH_1"/>
    <property type="match status" value="1"/>
</dbReference>
<accession>A0A235F145</accession>
<feature type="domain" description="HTH lysR-type" evidence="5">
    <location>
        <begin position="1"/>
        <end position="58"/>
    </location>
</feature>
<dbReference type="SUPFAM" id="SSF53850">
    <property type="entry name" value="Periplasmic binding protein-like II"/>
    <property type="match status" value="1"/>
</dbReference>
<organism evidence="6 7">
    <name type="scientific">Thauera propionica</name>
    <dbReference type="NCBI Taxonomy" id="2019431"/>
    <lineage>
        <taxon>Bacteria</taxon>
        <taxon>Pseudomonadati</taxon>
        <taxon>Pseudomonadota</taxon>
        <taxon>Betaproteobacteria</taxon>
        <taxon>Rhodocyclales</taxon>
        <taxon>Zoogloeaceae</taxon>
        <taxon>Thauera</taxon>
    </lineage>
</organism>
<dbReference type="Gene3D" id="1.10.10.10">
    <property type="entry name" value="Winged helix-like DNA-binding domain superfamily/Winged helix DNA-binding domain"/>
    <property type="match status" value="1"/>
</dbReference>
<keyword evidence="4" id="KW-0804">Transcription</keyword>
<dbReference type="InterPro" id="IPR036388">
    <property type="entry name" value="WH-like_DNA-bd_sf"/>
</dbReference>
<reference evidence="6 7" key="1">
    <citation type="submission" date="2017-07" db="EMBL/GenBank/DDBJ databases">
        <title>Thauera sp. KNDSS-Mac4 genome sequence and assembly.</title>
        <authorList>
            <person name="Mayilraj S."/>
        </authorList>
    </citation>
    <scope>NUCLEOTIDE SEQUENCE [LARGE SCALE GENOMIC DNA]</scope>
    <source>
        <strain evidence="6 7">KNDSS-Mac4</strain>
    </source>
</reference>
<dbReference type="RefSeq" id="WP_094267800.1">
    <property type="nucleotide sequence ID" value="NZ_NOIH01000007.1"/>
</dbReference>
<dbReference type="FunFam" id="1.10.10.10:FF:000001">
    <property type="entry name" value="LysR family transcriptional regulator"/>
    <property type="match status" value="1"/>
</dbReference>
<dbReference type="AlphaFoldDB" id="A0A235F145"/>
<dbReference type="SUPFAM" id="SSF46785">
    <property type="entry name" value="Winged helix' DNA-binding domain"/>
    <property type="match status" value="1"/>
</dbReference>
<dbReference type="PROSITE" id="PS50931">
    <property type="entry name" value="HTH_LYSR"/>
    <property type="match status" value="1"/>
</dbReference>
<dbReference type="InterPro" id="IPR005119">
    <property type="entry name" value="LysR_subst-bd"/>
</dbReference>
<evidence type="ECO:0000313" key="7">
    <source>
        <dbReference type="Proteomes" id="UP000215181"/>
    </source>
</evidence>
<protein>
    <submittedName>
        <fullName evidence="6">LysR family transcriptional regulator</fullName>
    </submittedName>
</protein>
<dbReference type="Gene3D" id="3.40.190.290">
    <property type="match status" value="1"/>
</dbReference>
<comment type="caution">
    <text evidence="6">The sequence shown here is derived from an EMBL/GenBank/DDBJ whole genome shotgun (WGS) entry which is preliminary data.</text>
</comment>
<proteinExistence type="inferred from homology"/>
<evidence type="ECO:0000256" key="3">
    <source>
        <dbReference type="ARBA" id="ARBA00023125"/>
    </source>
</evidence>
<comment type="similarity">
    <text evidence="1">Belongs to the LysR transcriptional regulatory family.</text>
</comment>
<evidence type="ECO:0000256" key="2">
    <source>
        <dbReference type="ARBA" id="ARBA00023015"/>
    </source>
</evidence>
<dbReference type="InterPro" id="IPR036390">
    <property type="entry name" value="WH_DNA-bd_sf"/>
</dbReference>
<dbReference type="EMBL" id="NOIH01000007">
    <property type="protein sequence ID" value="OYD54567.1"/>
    <property type="molecule type" value="Genomic_DNA"/>
</dbReference>